<dbReference type="OrthoDB" id="1491426at2"/>
<evidence type="ECO:0000313" key="3">
    <source>
        <dbReference type="Proteomes" id="UP000280368"/>
    </source>
</evidence>
<sequence>MKKNNQNGIFLLINKKFTYLLALIFASTLFFSCDTDDELPTSCPNVEILGYNIEQGALTGNFGTSLNSLSIPNFTVLTAVPQPVSFQSSGTNNAVFNPSTNEYVLVSAERGLVTKVNTLTNVSTVIPIPAYSSTSVLYRVVNAPVIVGGNLYYGCYDFTNQLFSLLDSNFNIIPASTTAIAQTTLEGYNSQTFTAATNGINTIYFLMGNRIIRYNTATIGAAIVSAAITPPTGSSIGLSYISLEFKQGNTLYAMMEDAGVSNSKLVELNVSNPLIITKTDILTLGFEVNPEFYSSVYDDCNKVFYVSTLQGISGYPNGQISKIDLSGTPTLVGTTLTTFVELGLTLKE</sequence>
<evidence type="ECO:0008006" key="4">
    <source>
        <dbReference type="Google" id="ProtNLM"/>
    </source>
</evidence>
<feature type="chain" id="PRO_5018209034" description="DUF4394 domain-containing protein" evidence="1">
    <location>
        <begin position="33"/>
        <end position="348"/>
    </location>
</feature>
<keyword evidence="3" id="KW-1185">Reference proteome</keyword>
<reference evidence="2 3" key="1">
    <citation type="submission" date="2018-10" db="EMBL/GenBank/DDBJ databases">
        <title>Genomic Encyclopedia of Archaeal and Bacterial Type Strains, Phase II (KMG-II): from individual species to whole genera.</title>
        <authorList>
            <person name="Goeker M."/>
        </authorList>
    </citation>
    <scope>NUCLEOTIDE SEQUENCE [LARGE SCALE GENOMIC DNA]</scope>
    <source>
        <strain evidence="2 3">DSM 19727</strain>
    </source>
</reference>
<accession>A0A3M0A049</accession>
<dbReference type="RefSeq" id="WP_121924556.1">
    <property type="nucleotide sequence ID" value="NZ_CBCSGA010000006.1"/>
</dbReference>
<feature type="signal peptide" evidence="1">
    <location>
        <begin position="1"/>
        <end position="32"/>
    </location>
</feature>
<evidence type="ECO:0000313" key="2">
    <source>
        <dbReference type="EMBL" id="RMA76839.1"/>
    </source>
</evidence>
<dbReference type="PROSITE" id="PS51257">
    <property type="entry name" value="PROKAR_LIPOPROTEIN"/>
    <property type="match status" value="1"/>
</dbReference>
<protein>
    <recommendedName>
        <fullName evidence="4">DUF4394 domain-containing protein</fullName>
    </recommendedName>
</protein>
<keyword evidence="1" id="KW-0732">Signal</keyword>
<dbReference type="Proteomes" id="UP000280368">
    <property type="component" value="Unassembled WGS sequence"/>
</dbReference>
<proteinExistence type="predicted"/>
<dbReference type="EMBL" id="REFH01000008">
    <property type="protein sequence ID" value="RMA76839.1"/>
    <property type="molecule type" value="Genomic_DNA"/>
</dbReference>
<dbReference type="AlphaFoldDB" id="A0A3M0A049"/>
<name>A0A3M0A049_9FLAO</name>
<organism evidence="2 3">
    <name type="scientific">Flavobacterium weaverense</name>
    <dbReference type="NCBI Taxonomy" id="271156"/>
    <lineage>
        <taxon>Bacteria</taxon>
        <taxon>Pseudomonadati</taxon>
        <taxon>Bacteroidota</taxon>
        <taxon>Flavobacteriia</taxon>
        <taxon>Flavobacteriales</taxon>
        <taxon>Flavobacteriaceae</taxon>
        <taxon>Flavobacterium</taxon>
    </lineage>
</organism>
<evidence type="ECO:0000256" key="1">
    <source>
        <dbReference type="SAM" id="SignalP"/>
    </source>
</evidence>
<comment type="caution">
    <text evidence="2">The sequence shown here is derived from an EMBL/GenBank/DDBJ whole genome shotgun (WGS) entry which is preliminary data.</text>
</comment>
<gene>
    <name evidence="2" type="ORF">BC961_0813</name>
</gene>